<dbReference type="InterPro" id="IPR001623">
    <property type="entry name" value="DnaJ_domain"/>
</dbReference>
<evidence type="ECO:0000256" key="2">
    <source>
        <dbReference type="ARBA" id="ARBA00023186"/>
    </source>
</evidence>
<evidence type="ECO:0000256" key="1">
    <source>
        <dbReference type="ARBA" id="ARBA00010476"/>
    </source>
</evidence>
<dbReference type="InterPro" id="IPR009073">
    <property type="entry name" value="HscB_oligo_C"/>
</dbReference>
<dbReference type="PROSITE" id="PS50076">
    <property type="entry name" value="DNAJ_2"/>
    <property type="match status" value="1"/>
</dbReference>
<evidence type="ECO:0000313" key="6">
    <source>
        <dbReference type="EMBL" id="QSX31296.1"/>
    </source>
</evidence>
<dbReference type="SMART" id="SM00271">
    <property type="entry name" value="DnaJ"/>
    <property type="match status" value="1"/>
</dbReference>
<feature type="domain" description="J" evidence="5">
    <location>
        <begin position="2"/>
        <end position="74"/>
    </location>
</feature>
<dbReference type="Gene3D" id="1.10.287.110">
    <property type="entry name" value="DnaJ domain"/>
    <property type="match status" value="1"/>
</dbReference>
<dbReference type="KEGG" id="scyp:JYB88_06595"/>
<dbReference type="GO" id="GO:1990230">
    <property type="term" value="C:iron-sulfur cluster transfer complex"/>
    <property type="evidence" value="ECO:0007669"/>
    <property type="project" value="TreeGrafter"/>
</dbReference>
<dbReference type="PANTHER" id="PTHR14021:SF15">
    <property type="entry name" value="IRON-SULFUR CLUSTER CO-CHAPERONE PROTEIN HSCB"/>
    <property type="match status" value="1"/>
</dbReference>
<dbReference type="SUPFAM" id="SSF47144">
    <property type="entry name" value="HSC20 (HSCB), C-terminal oligomerisation domain"/>
    <property type="match status" value="1"/>
</dbReference>
<dbReference type="Pfam" id="PF07743">
    <property type="entry name" value="HSCB_C"/>
    <property type="match status" value="1"/>
</dbReference>
<accession>A0A974XMU7</accession>
<dbReference type="PANTHER" id="PTHR14021">
    <property type="entry name" value="IRON-SULFUR CLUSTER CO-CHAPERONE PROTEIN HSCB"/>
    <property type="match status" value="1"/>
</dbReference>
<organism evidence="6 7">
    <name type="scientific">Shewanella cyperi</name>
    <dbReference type="NCBI Taxonomy" id="2814292"/>
    <lineage>
        <taxon>Bacteria</taxon>
        <taxon>Pseudomonadati</taxon>
        <taxon>Pseudomonadota</taxon>
        <taxon>Gammaproteobacteria</taxon>
        <taxon>Alteromonadales</taxon>
        <taxon>Shewanellaceae</taxon>
        <taxon>Shewanella</taxon>
    </lineage>
</organism>
<gene>
    <name evidence="4 6" type="primary">hscB</name>
    <name evidence="6" type="ORF">JYB88_06595</name>
</gene>
<dbReference type="Proteomes" id="UP000663281">
    <property type="component" value="Chromosome"/>
</dbReference>
<evidence type="ECO:0000256" key="4">
    <source>
        <dbReference type="HAMAP-Rule" id="MF_00682"/>
    </source>
</evidence>
<name>A0A974XMU7_9GAMM</name>
<dbReference type="AlphaFoldDB" id="A0A974XMU7"/>
<evidence type="ECO:0000259" key="5">
    <source>
        <dbReference type="PROSITE" id="PS50076"/>
    </source>
</evidence>
<evidence type="ECO:0000313" key="7">
    <source>
        <dbReference type="Proteomes" id="UP000663281"/>
    </source>
</evidence>
<dbReference type="GO" id="GO:0044571">
    <property type="term" value="P:[2Fe-2S] cluster assembly"/>
    <property type="evidence" value="ECO:0007669"/>
    <property type="project" value="InterPro"/>
</dbReference>
<comment type="function">
    <text evidence="3 4">Co-chaperone involved in the maturation of iron-sulfur cluster-containing proteins. Seems to help targeting proteins to be folded toward HscA.</text>
</comment>
<dbReference type="RefSeq" id="WP_207325892.1">
    <property type="nucleotide sequence ID" value="NZ_CP071504.1"/>
</dbReference>
<comment type="similarity">
    <text evidence="1 4">Belongs to the HscB family.</text>
</comment>
<dbReference type="InterPro" id="IPR036386">
    <property type="entry name" value="HscB_C_sf"/>
</dbReference>
<dbReference type="GO" id="GO:0051087">
    <property type="term" value="F:protein-folding chaperone binding"/>
    <property type="evidence" value="ECO:0007669"/>
    <property type="project" value="InterPro"/>
</dbReference>
<dbReference type="CDD" id="cd06257">
    <property type="entry name" value="DnaJ"/>
    <property type="match status" value="1"/>
</dbReference>
<dbReference type="NCBIfam" id="TIGR00714">
    <property type="entry name" value="hscB"/>
    <property type="match status" value="1"/>
</dbReference>
<dbReference type="SUPFAM" id="SSF46565">
    <property type="entry name" value="Chaperone J-domain"/>
    <property type="match status" value="1"/>
</dbReference>
<dbReference type="InterPro" id="IPR004640">
    <property type="entry name" value="HscB"/>
</dbReference>
<reference evidence="6 7" key="1">
    <citation type="submission" date="2021-03" db="EMBL/GenBank/DDBJ databases">
        <title>Novel species identification of genus Shewanella.</title>
        <authorList>
            <person name="Liu G."/>
            <person name="Zhang Q."/>
        </authorList>
    </citation>
    <scope>NUCLEOTIDE SEQUENCE [LARGE SCALE GENOMIC DNA]</scope>
    <source>
        <strain evidence="6 7">FJAT-53726</strain>
    </source>
</reference>
<sequence length="174" mass="19898">MNYFELFNFPAAFELDTQALAGRYRELASAVHPDKFAGGSEQEKLLAVSRTAMINDAFQTLKDPVRRAEHLLVLKGVDIRHEIQTVRDTAFLMQQMEWREALEDIGHSDDPGREIDALRDSFRDYSAGVTETLKRLLASSVADDWHLAADQLRKLKFMNKLQAELERAEDALFE</sequence>
<dbReference type="Gene3D" id="1.20.1280.20">
    <property type="entry name" value="HscB, C-terminal domain"/>
    <property type="match status" value="1"/>
</dbReference>
<dbReference type="GO" id="GO:0006457">
    <property type="term" value="P:protein folding"/>
    <property type="evidence" value="ECO:0007669"/>
    <property type="project" value="UniProtKB-UniRule"/>
</dbReference>
<proteinExistence type="inferred from homology"/>
<dbReference type="InterPro" id="IPR036869">
    <property type="entry name" value="J_dom_sf"/>
</dbReference>
<dbReference type="GO" id="GO:0051259">
    <property type="term" value="P:protein complex oligomerization"/>
    <property type="evidence" value="ECO:0007669"/>
    <property type="project" value="InterPro"/>
</dbReference>
<keyword evidence="2 4" id="KW-0143">Chaperone</keyword>
<dbReference type="NCBIfam" id="NF003449">
    <property type="entry name" value="PRK05014.1"/>
    <property type="match status" value="1"/>
</dbReference>
<evidence type="ECO:0000256" key="3">
    <source>
        <dbReference type="ARBA" id="ARBA00025596"/>
    </source>
</evidence>
<protein>
    <recommendedName>
        <fullName evidence="4">Co-chaperone protein HscB homolog</fullName>
    </recommendedName>
</protein>
<dbReference type="EMBL" id="CP071504">
    <property type="protein sequence ID" value="QSX31296.1"/>
    <property type="molecule type" value="Genomic_DNA"/>
</dbReference>
<keyword evidence="7" id="KW-1185">Reference proteome</keyword>
<comment type="subunit">
    <text evidence="4">Interacts with HscA and stimulates its ATPase activity.</text>
</comment>
<dbReference type="HAMAP" id="MF_00682">
    <property type="entry name" value="HscB"/>
    <property type="match status" value="1"/>
</dbReference>
<dbReference type="GO" id="GO:0001671">
    <property type="term" value="F:ATPase activator activity"/>
    <property type="evidence" value="ECO:0007669"/>
    <property type="project" value="InterPro"/>
</dbReference>